<gene>
    <name evidence="6" type="ORF">WNY63_15930</name>
</gene>
<dbReference type="EC" id="2.7.7.65" evidence="1"/>
<keyword evidence="4" id="KW-0732">Signal</keyword>
<dbReference type="InterPro" id="IPR015943">
    <property type="entry name" value="WD40/YVTN_repeat-like_dom_sf"/>
</dbReference>
<dbReference type="PANTHER" id="PTHR45138">
    <property type="entry name" value="REGULATORY COMPONENTS OF SENSORY TRANSDUCTION SYSTEM"/>
    <property type="match status" value="1"/>
</dbReference>
<name>A0ABU9U592_9GAMM</name>
<evidence type="ECO:0000256" key="2">
    <source>
        <dbReference type="ARBA" id="ARBA00034247"/>
    </source>
</evidence>
<evidence type="ECO:0000259" key="5">
    <source>
        <dbReference type="PROSITE" id="PS50887"/>
    </source>
</evidence>
<dbReference type="EMBL" id="JBBMQU010000033">
    <property type="protein sequence ID" value="MEM5552213.1"/>
    <property type="molecule type" value="Genomic_DNA"/>
</dbReference>
<dbReference type="Proteomes" id="UP001388366">
    <property type="component" value="Unassembled WGS sequence"/>
</dbReference>
<reference evidence="6 7" key="1">
    <citation type="submission" date="2024-03" db="EMBL/GenBank/DDBJ databases">
        <title>Community enrichment and isolation of bacterial strains for fucoidan degradation.</title>
        <authorList>
            <person name="Sichert A."/>
        </authorList>
    </citation>
    <scope>NUCLEOTIDE SEQUENCE [LARGE SCALE GENOMIC DNA]</scope>
    <source>
        <strain evidence="6 7">AS81</strain>
    </source>
</reference>
<proteinExistence type="predicted"/>
<comment type="catalytic activity">
    <reaction evidence="2">
        <text>2 GTP = 3',3'-c-di-GMP + 2 diphosphate</text>
        <dbReference type="Rhea" id="RHEA:24898"/>
        <dbReference type="ChEBI" id="CHEBI:33019"/>
        <dbReference type="ChEBI" id="CHEBI:37565"/>
        <dbReference type="ChEBI" id="CHEBI:58805"/>
        <dbReference type="EC" id="2.7.7.65"/>
    </reaction>
</comment>
<organism evidence="6 7">
    <name type="scientific">Pseudoalteromonas neustonica</name>
    <dbReference type="NCBI Taxonomy" id="1840331"/>
    <lineage>
        <taxon>Bacteria</taxon>
        <taxon>Pseudomonadati</taxon>
        <taxon>Pseudomonadota</taxon>
        <taxon>Gammaproteobacteria</taxon>
        <taxon>Alteromonadales</taxon>
        <taxon>Pseudoalteromonadaceae</taxon>
        <taxon>Pseudoalteromonas</taxon>
    </lineage>
</organism>
<dbReference type="SUPFAM" id="SSF63829">
    <property type="entry name" value="Calcium-dependent phosphotriesterase"/>
    <property type="match status" value="3"/>
</dbReference>
<dbReference type="InterPro" id="IPR011123">
    <property type="entry name" value="Y_Y_Y"/>
</dbReference>
<dbReference type="Pfam" id="PF00990">
    <property type="entry name" value="GGDEF"/>
    <property type="match status" value="1"/>
</dbReference>
<comment type="caution">
    <text evidence="6">The sequence shown here is derived from an EMBL/GenBank/DDBJ whole genome shotgun (WGS) entry which is preliminary data.</text>
</comment>
<dbReference type="Gene3D" id="2.130.10.10">
    <property type="entry name" value="YVTN repeat-like/Quinoprotein amine dehydrogenase"/>
    <property type="match status" value="2"/>
</dbReference>
<dbReference type="SUPFAM" id="SSF55073">
    <property type="entry name" value="Nucleotide cyclase"/>
    <property type="match status" value="1"/>
</dbReference>
<protein>
    <recommendedName>
        <fullName evidence="1">diguanylate cyclase</fullName>
        <ecNumber evidence="1">2.7.7.65</ecNumber>
    </recommendedName>
</protein>
<dbReference type="CDD" id="cd01949">
    <property type="entry name" value="GGDEF"/>
    <property type="match status" value="1"/>
</dbReference>
<accession>A0ABU9U592</accession>
<evidence type="ECO:0000313" key="6">
    <source>
        <dbReference type="EMBL" id="MEM5552213.1"/>
    </source>
</evidence>
<dbReference type="InterPro" id="IPR000160">
    <property type="entry name" value="GGDEF_dom"/>
</dbReference>
<dbReference type="Pfam" id="PF07494">
    <property type="entry name" value="Reg_prop"/>
    <property type="match status" value="4"/>
</dbReference>
<evidence type="ECO:0000256" key="3">
    <source>
        <dbReference type="SAM" id="Phobius"/>
    </source>
</evidence>
<dbReference type="PANTHER" id="PTHR45138:SF9">
    <property type="entry name" value="DIGUANYLATE CYCLASE DGCM-RELATED"/>
    <property type="match status" value="1"/>
</dbReference>
<dbReference type="NCBIfam" id="TIGR00254">
    <property type="entry name" value="GGDEF"/>
    <property type="match status" value="1"/>
</dbReference>
<dbReference type="Pfam" id="PF07495">
    <property type="entry name" value="Y_Y_Y"/>
    <property type="match status" value="1"/>
</dbReference>
<dbReference type="PROSITE" id="PS50887">
    <property type="entry name" value="GGDEF"/>
    <property type="match status" value="1"/>
</dbReference>
<dbReference type="InterPro" id="IPR050469">
    <property type="entry name" value="Diguanylate_Cyclase"/>
</dbReference>
<feature type="domain" description="GGDEF" evidence="5">
    <location>
        <begin position="830"/>
        <end position="963"/>
    </location>
</feature>
<evidence type="ECO:0000256" key="1">
    <source>
        <dbReference type="ARBA" id="ARBA00012528"/>
    </source>
</evidence>
<feature type="transmembrane region" description="Helical" evidence="3">
    <location>
        <begin position="746"/>
        <end position="764"/>
    </location>
</feature>
<evidence type="ECO:0000256" key="4">
    <source>
        <dbReference type="SAM" id="SignalP"/>
    </source>
</evidence>
<sequence>MIRVCLFLLMLITPQCTAAQATRLPLNDYFAETWNTRSGLPHNSINSIVQTKDGYIWIATWEGLARFNGREFKLFTRSEITGLPDSGLRSLVPQADGSLYISGARGGISHLRKGHWSAQKNASAMVNHVLKTSDNKIWLALEGDGVAYRDENEEDKSVLIDLSAYRLVEDGEGAIWAGTSDGLYQIKNKVAKLITPKSGLPTGPIYTLFMSQEGQLIVAGEKGAWRYVSNRFVSIDEQLDGIAISSVLQDNHNALWFGTINKGVFRLSELGLERLDSGAGLPANRILSLLQDRENSIWIGTNGGVHRLREAPFSAWTKKRGLSGDYVRTVLPHSDGSVWIGSSTGLNRILGDKVESISLANKGDPLSILSLAEDQHGHVWIGTYTSGLMRVIDGKIYPVKSRDNGLSSNEVRALLFDKQQRLWVGTATGLSRIDPDGTTLQYTTKQGLPGEFIIALALDGLGNVWAGTGVGAAMFNDVLGQFKEQAFPKQFNAQYAFGFYAQNDLMWMATDRGLVRFNIVTGDIAILGREQGLPVDKLFQLVAQGDSFWLSSNRGILEVKQQQVNELLDNPQKSKNKRLQYQLYDEGDGMLSAQANGGSNPAAAFHQDGSIWFATAHGVSTVMPERLKKAAQISLPTVIESLYVDGKSTPLAFDGKDIILPPGASRLSFNYAGLSFIMPQRLNFQTKLLGYNDTWVNRQQLTITEYTNLAPGKYTFIVRAGYPNGQWQNNSKSITFVIQSYFWQKLSFKVMLFLALVILSFALYKYRLYHFKKIEKELTLRVIQQTKDLQQQADAFAHQATHDQLTDLPNRRAFDTWLADNFSDFKQQSLPLAIAIMDIDHFKRINDGWSHIIGDRVICVVAHLLSECSEVDTSQIARWGGEEFTLFFPNKTAQQAALVCEELRMKIANYDLSNIASDLTVTVSFGVADSLTVNDYDRLLAQADQALYQAKNHGRNRVEVNNS</sequence>
<evidence type="ECO:0000313" key="7">
    <source>
        <dbReference type="Proteomes" id="UP001388366"/>
    </source>
</evidence>
<keyword evidence="3" id="KW-0472">Membrane</keyword>
<dbReference type="InterPro" id="IPR029787">
    <property type="entry name" value="Nucleotide_cyclase"/>
</dbReference>
<dbReference type="RefSeq" id="WP_342884277.1">
    <property type="nucleotide sequence ID" value="NZ_JBBMQU010000033.1"/>
</dbReference>
<dbReference type="InterPro" id="IPR043128">
    <property type="entry name" value="Rev_trsase/Diguanyl_cyclase"/>
</dbReference>
<dbReference type="InterPro" id="IPR013783">
    <property type="entry name" value="Ig-like_fold"/>
</dbReference>
<dbReference type="Gene3D" id="2.60.40.10">
    <property type="entry name" value="Immunoglobulins"/>
    <property type="match status" value="1"/>
</dbReference>
<dbReference type="Gene3D" id="3.30.70.270">
    <property type="match status" value="1"/>
</dbReference>
<keyword evidence="3" id="KW-0812">Transmembrane</keyword>
<keyword evidence="7" id="KW-1185">Reference proteome</keyword>
<keyword evidence="3" id="KW-1133">Transmembrane helix</keyword>
<dbReference type="InterPro" id="IPR011110">
    <property type="entry name" value="Reg_prop"/>
</dbReference>
<dbReference type="SMART" id="SM00267">
    <property type="entry name" value="GGDEF"/>
    <property type="match status" value="1"/>
</dbReference>
<feature type="chain" id="PRO_5047025048" description="diguanylate cyclase" evidence="4">
    <location>
        <begin position="19"/>
        <end position="963"/>
    </location>
</feature>
<feature type="signal peptide" evidence="4">
    <location>
        <begin position="1"/>
        <end position="18"/>
    </location>
</feature>